<protein>
    <submittedName>
        <fullName evidence="1">Uncharacterized protein</fullName>
    </submittedName>
</protein>
<name>A0ABU5J8X6_9ACTN</name>
<dbReference type="Proteomes" id="UP001290101">
    <property type="component" value="Unassembled WGS sequence"/>
</dbReference>
<reference evidence="1 2" key="1">
    <citation type="submission" date="2023-12" db="EMBL/GenBank/DDBJ databases">
        <title>Micromonospora sp. nov., isolated from Atacama Desert.</title>
        <authorList>
            <person name="Carro L."/>
            <person name="Golinska P."/>
            <person name="Klenk H.-P."/>
            <person name="Goodfellow M."/>
        </authorList>
    </citation>
    <scope>NUCLEOTIDE SEQUENCE [LARGE SCALE GENOMIC DNA]</scope>
    <source>
        <strain evidence="1 2">4G53</strain>
    </source>
</reference>
<dbReference type="EMBL" id="JAXOTQ010000006">
    <property type="protein sequence ID" value="MDZ5489033.1"/>
    <property type="molecule type" value="Genomic_DNA"/>
</dbReference>
<evidence type="ECO:0000313" key="2">
    <source>
        <dbReference type="Proteomes" id="UP001290101"/>
    </source>
</evidence>
<dbReference type="RefSeq" id="WP_322439475.1">
    <property type="nucleotide sequence ID" value="NZ_JAXOTQ010000006.1"/>
</dbReference>
<accession>A0ABU5J8X6</accession>
<proteinExistence type="predicted"/>
<keyword evidence="2" id="KW-1185">Reference proteome</keyword>
<sequence length="155" mass="17673">MTERRWFTPLGVRGAFRRLLPGEWLRHHDAVASVYAGFAHRIGWLHTERVLTPDKHAEMCAALPEWVADDRTVGDVLTRFGSPSVLLGGTNPRYPRTLLYAADPPRPLLCLHLWNDYDQPVDDGLVLLLAREDASPFGESCWFTPEGRRRRPTDD</sequence>
<comment type="caution">
    <text evidence="1">The sequence shown here is derived from an EMBL/GenBank/DDBJ whole genome shotgun (WGS) entry which is preliminary data.</text>
</comment>
<gene>
    <name evidence="1" type="ORF">U2F25_06045</name>
</gene>
<evidence type="ECO:0000313" key="1">
    <source>
        <dbReference type="EMBL" id="MDZ5489033.1"/>
    </source>
</evidence>
<organism evidence="1 2">
    <name type="scientific">Micromonospora sicca</name>
    <dbReference type="NCBI Taxonomy" id="2202420"/>
    <lineage>
        <taxon>Bacteria</taxon>
        <taxon>Bacillati</taxon>
        <taxon>Actinomycetota</taxon>
        <taxon>Actinomycetes</taxon>
        <taxon>Micromonosporales</taxon>
        <taxon>Micromonosporaceae</taxon>
        <taxon>Micromonospora</taxon>
    </lineage>
</organism>